<keyword evidence="2" id="KW-0964">Secreted</keyword>
<keyword evidence="6" id="KW-1185">Reference proteome</keyword>
<dbReference type="EMBL" id="JAUCMX010000029">
    <property type="protein sequence ID" value="KAK3507081.1"/>
    <property type="molecule type" value="Genomic_DNA"/>
</dbReference>
<dbReference type="GO" id="GO:0007165">
    <property type="term" value="P:signal transduction"/>
    <property type="evidence" value="ECO:0007669"/>
    <property type="project" value="TreeGrafter"/>
</dbReference>
<evidence type="ECO:0000256" key="1">
    <source>
        <dbReference type="ARBA" id="ARBA00004613"/>
    </source>
</evidence>
<dbReference type="PANTHER" id="PTHR23192">
    <property type="entry name" value="OLFACTOMEDIN-RELATED"/>
    <property type="match status" value="1"/>
</dbReference>
<evidence type="ECO:0000259" key="4">
    <source>
        <dbReference type="PROSITE" id="PS51132"/>
    </source>
</evidence>
<proteinExistence type="predicted"/>
<dbReference type="PROSITE" id="PS51132">
    <property type="entry name" value="OLF"/>
    <property type="match status" value="1"/>
</dbReference>
<gene>
    <name evidence="5" type="ORF">QTP70_004481</name>
</gene>
<evidence type="ECO:0000256" key="3">
    <source>
        <dbReference type="PROSITE-ProRule" id="PRU00446"/>
    </source>
</evidence>
<evidence type="ECO:0000313" key="6">
    <source>
        <dbReference type="Proteomes" id="UP001274896"/>
    </source>
</evidence>
<dbReference type="InterPro" id="IPR050605">
    <property type="entry name" value="Olfactomedin-like_domain"/>
</dbReference>
<comment type="caution">
    <text evidence="5">The sequence shown here is derived from an EMBL/GenBank/DDBJ whole genome shotgun (WGS) entry which is preliminary data.</text>
</comment>
<dbReference type="GO" id="GO:0005615">
    <property type="term" value="C:extracellular space"/>
    <property type="evidence" value="ECO:0007669"/>
    <property type="project" value="TreeGrafter"/>
</dbReference>
<comment type="caution">
    <text evidence="3">Lacks conserved residue(s) required for the propagation of feature annotation.</text>
</comment>
<feature type="domain" description="Olfactomedin-like" evidence="4">
    <location>
        <begin position="1"/>
        <end position="79"/>
    </location>
</feature>
<protein>
    <recommendedName>
        <fullName evidence="4">Olfactomedin-like domain-containing protein</fullName>
    </recommendedName>
</protein>
<comment type="subcellular location">
    <subcellularLocation>
        <location evidence="1">Secreted</location>
    </subcellularLocation>
</comment>
<dbReference type="Proteomes" id="UP001274896">
    <property type="component" value="Unassembled WGS sequence"/>
</dbReference>
<dbReference type="AlphaFoldDB" id="A0AAE0PRW4"/>
<dbReference type="PANTHER" id="PTHR23192:SF75">
    <property type="entry name" value="ADHESION G PROTEIN-COUPLED RECEPTOR L3"/>
    <property type="match status" value="1"/>
</dbReference>
<dbReference type="InterPro" id="IPR003112">
    <property type="entry name" value="Olfac-like_dom"/>
</dbReference>
<name>A0AAE0PRW4_9TELE</name>
<evidence type="ECO:0000313" key="5">
    <source>
        <dbReference type="EMBL" id="KAK3507081.1"/>
    </source>
</evidence>
<reference evidence="5" key="1">
    <citation type="submission" date="2023-06" db="EMBL/GenBank/DDBJ databases">
        <title>Male Hemibagrus guttatus genome.</title>
        <authorList>
            <person name="Bian C."/>
        </authorList>
    </citation>
    <scope>NUCLEOTIDE SEQUENCE</scope>
    <source>
        <strain evidence="5">Male_cb2023</strain>
        <tissue evidence="5">Muscle</tissue>
    </source>
</reference>
<evidence type="ECO:0000256" key="2">
    <source>
        <dbReference type="ARBA" id="ARBA00022525"/>
    </source>
</evidence>
<organism evidence="5 6">
    <name type="scientific">Hemibagrus guttatus</name>
    <dbReference type="NCBI Taxonomy" id="175788"/>
    <lineage>
        <taxon>Eukaryota</taxon>
        <taxon>Metazoa</taxon>
        <taxon>Chordata</taxon>
        <taxon>Craniata</taxon>
        <taxon>Vertebrata</taxon>
        <taxon>Euteleostomi</taxon>
        <taxon>Actinopterygii</taxon>
        <taxon>Neopterygii</taxon>
        <taxon>Teleostei</taxon>
        <taxon>Ostariophysi</taxon>
        <taxon>Siluriformes</taxon>
        <taxon>Bagridae</taxon>
        <taxon>Hemibagrus</taxon>
    </lineage>
</organism>
<sequence>MICGVLYVVKSVYEDDDNEASGNKSTTCTARRRVAAPTSTSPSQIHTRYIAAVDYNPRDNLLYVWNNYHVVRYSLDFGNSDNRMNFGDCGIIENQACSLSQGTLASRGRHSESSLSTYPYLLH</sequence>
<dbReference type="Pfam" id="PF02191">
    <property type="entry name" value="OLF"/>
    <property type="match status" value="1"/>
</dbReference>
<accession>A0AAE0PRW4</accession>